<feature type="compositionally biased region" description="Basic and acidic residues" evidence="1">
    <location>
        <begin position="1"/>
        <end position="10"/>
    </location>
</feature>
<dbReference type="Proteomes" id="UP001610444">
    <property type="component" value="Unassembled WGS sequence"/>
</dbReference>
<keyword evidence="3" id="KW-1185">Reference proteome</keyword>
<protein>
    <submittedName>
        <fullName evidence="2">Uncharacterized protein</fullName>
    </submittedName>
</protein>
<dbReference type="EMBL" id="JBFXLR010000001">
    <property type="protein sequence ID" value="KAL2861996.1"/>
    <property type="molecule type" value="Genomic_DNA"/>
</dbReference>
<organism evidence="2 3">
    <name type="scientific">Aspergillus pseudodeflectus</name>
    <dbReference type="NCBI Taxonomy" id="176178"/>
    <lineage>
        <taxon>Eukaryota</taxon>
        <taxon>Fungi</taxon>
        <taxon>Dikarya</taxon>
        <taxon>Ascomycota</taxon>
        <taxon>Pezizomycotina</taxon>
        <taxon>Eurotiomycetes</taxon>
        <taxon>Eurotiomycetidae</taxon>
        <taxon>Eurotiales</taxon>
        <taxon>Aspergillaceae</taxon>
        <taxon>Aspergillus</taxon>
        <taxon>Aspergillus subgen. Nidulantes</taxon>
    </lineage>
</organism>
<feature type="compositionally biased region" description="Basic and acidic residues" evidence="1">
    <location>
        <begin position="141"/>
        <end position="151"/>
    </location>
</feature>
<evidence type="ECO:0000256" key="1">
    <source>
        <dbReference type="SAM" id="MobiDB-lite"/>
    </source>
</evidence>
<feature type="compositionally biased region" description="Basic and acidic residues" evidence="1">
    <location>
        <begin position="110"/>
        <end position="124"/>
    </location>
</feature>
<feature type="region of interest" description="Disordered" evidence="1">
    <location>
        <begin position="1"/>
        <end position="84"/>
    </location>
</feature>
<accession>A0ABR4LBT1</accession>
<evidence type="ECO:0000313" key="2">
    <source>
        <dbReference type="EMBL" id="KAL2861996.1"/>
    </source>
</evidence>
<reference evidence="2 3" key="1">
    <citation type="submission" date="2024-07" db="EMBL/GenBank/DDBJ databases">
        <title>Section-level genome sequencing and comparative genomics of Aspergillus sections Usti and Cavernicolus.</title>
        <authorList>
            <consortium name="Lawrence Berkeley National Laboratory"/>
            <person name="Nybo J.L."/>
            <person name="Vesth T.C."/>
            <person name="Theobald S."/>
            <person name="Frisvad J.C."/>
            <person name="Larsen T.O."/>
            <person name="Kjaerboelling I."/>
            <person name="Rothschild-Mancinelli K."/>
            <person name="Lyhne E.K."/>
            <person name="Kogle M.E."/>
            <person name="Barry K."/>
            <person name="Clum A."/>
            <person name="Na H."/>
            <person name="Ledsgaard L."/>
            <person name="Lin J."/>
            <person name="Lipzen A."/>
            <person name="Kuo A."/>
            <person name="Riley R."/>
            <person name="Mondo S."/>
            <person name="LaButti K."/>
            <person name="Haridas S."/>
            <person name="Pangalinan J."/>
            <person name="Salamov A.A."/>
            <person name="Simmons B.A."/>
            <person name="Magnuson J.K."/>
            <person name="Chen J."/>
            <person name="Drula E."/>
            <person name="Henrissat B."/>
            <person name="Wiebenga A."/>
            <person name="Lubbers R.J."/>
            <person name="Gomes A.C."/>
            <person name="Macurrencykelacurrency M.R."/>
            <person name="Stajich J."/>
            <person name="Grigoriev I.V."/>
            <person name="Mortensen U.H."/>
            <person name="De vries R.P."/>
            <person name="Baker S.E."/>
            <person name="Andersen M.R."/>
        </authorList>
    </citation>
    <scope>NUCLEOTIDE SEQUENCE [LARGE SCALE GENOMIC DNA]</scope>
    <source>
        <strain evidence="2 3">CBS 756.74</strain>
    </source>
</reference>
<comment type="caution">
    <text evidence="2">The sequence shown here is derived from an EMBL/GenBank/DDBJ whole genome shotgun (WGS) entry which is preliminary data.</text>
</comment>
<feature type="compositionally biased region" description="Polar residues" evidence="1">
    <location>
        <begin position="65"/>
        <end position="74"/>
    </location>
</feature>
<gene>
    <name evidence="2" type="ORF">BJX68DRAFT_14418</name>
</gene>
<feature type="compositionally biased region" description="Basic residues" evidence="1">
    <location>
        <begin position="131"/>
        <end position="140"/>
    </location>
</feature>
<dbReference type="RefSeq" id="XP_070906086.1">
    <property type="nucleotide sequence ID" value="XM_071036536.1"/>
</dbReference>
<proteinExistence type="predicted"/>
<dbReference type="GeneID" id="98151700"/>
<feature type="region of interest" description="Disordered" evidence="1">
    <location>
        <begin position="102"/>
        <end position="151"/>
    </location>
</feature>
<name>A0ABR4LBT1_9EURO</name>
<evidence type="ECO:0000313" key="3">
    <source>
        <dbReference type="Proteomes" id="UP001610444"/>
    </source>
</evidence>
<sequence length="151" mass="17438">MSRGDPRKNISAEYGPGRRRWQRSPRRWDDLRRRAGNVGKTSSGLYTSAKKGKRGGEMPNPRGQKINQRNWRSASRQDRASQMGWSLRDCRKRRGIQHGLQAGGCSWTRRGSDWGQKLHGEEQRAPQAVPRRSRSSTIKKAKPEECWRKRG</sequence>